<name>A0ABR8ZAB7_9FLAO</name>
<proteinExistence type="predicted"/>
<protein>
    <recommendedName>
        <fullName evidence="3">DUF960 domain-containing protein</fullName>
    </recommendedName>
</protein>
<evidence type="ECO:0000313" key="1">
    <source>
        <dbReference type="EMBL" id="MBD8082247.1"/>
    </source>
</evidence>
<evidence type="ECO:0000313" key="2">
    <source>
        <dbReference type="Proteomes" id="UP000637299"/>
    </source>
</evidence>
<evidence type="ECO:0008006" key="3">
    <source>
        <dbReference type="Google" id="ProtNLM"/>
    </source>
</evidence>
<dbReference type="RefSeq" id="WP_191735933.1">
    <property type="nucleotide sequence ID" value="NZ_JACYFS010000001.1"/>
</dbReference>
<sequence length="110" mass="12975">MQYRKKKMVCNGNFKLITDLNEFRMSLWINGFGLENAVTGEEIIPVITIFNLDVIEEIDGEVLKIRFRIYPDGSKYYEVEIHPFLKSFVYEGETYPTDVFFTTITGEEWE</sequence>
<dbReference type="EMBL" id="JACYFS010000001">
    <property type="protein sequence ID" value="MBD8082247.1"/>
    <property type="molecule type" value="Genomic_DNA"/>
</dbReference>
<reference evidence="1 2" key="1">
    <citation type="submission" date="2020-09" db="EMBL/GenBank/DDBJ databases">
        <title>Genome seq and assembly of Chryseobacterium sp.</title>
        <authorList>
            <person name="Chhetri G."/>
        </authorList>
    </citation>
    <scope>NUCLEOTIDE SEQUENCE [LARGE SCALE GENOMIC DNA]</scope>
    <source>
        <strain evidence="1 2">GCR10</strain>
    </source>
</reference>
<dbReference type="Proteomes" id="UP000637299">
    <property type="component" value="Unassembled WGS sequence"/>
</dbReference>
<keyword evidence="2" id="KW-1185">Reference proteome</keyword>
<organism evidence="1 2">
    <name type="scientific">Chryseobacterium caseinilyticum</name>
    <dbReference type="NCBI Taxonomy" id="2771428"/>
    <lineage>
        <taxon>Bacteria</taxon>
        <taxon>Pseudomonadati</taxon>
        <taxon>Bacteroidota</taxon>
        <taxon>Flavobacteriia</taxon>
        <taxon>Flavobacteriales</taxon>
        <taxon>Weeksellaceae</taxon>
        <taxon>Chryseobacterium group</taxon>
        <taxon>Chryseobacterium</taxon>
    </lineage>
</organism>
<accession>A0ABR8ZAB7</accession>
<comment type="caution">
    <text evidence="1">The sequence shown here is derived from an EMBL/GenBank/DDBJ whole genome shotgun (WGS) entry which is preliminary data.</text>
</comment>
<gene>
    <name evidence="1" type="ORF">IC610_07370</name>
</gene>